<proteinExistence type="predicted"/>
<organism evidence="2 3">
    <name type="scientific">Wenjunlia tyrosinilytica</name>
    <dbReference type="NCBI Taxonomy" id="1544741"/>
    <lineage>
        <taxon>Bacteria</taxon>
        <taxon>Bacillati</taxon>
        <taxon>Actinomycetota</taxon>
        <taxon>Actinomycetes</taxon>
        <taxon>Kitasatosporales</taxon>
        <taxon>Streptomycetaceae</taxon>
        <taxon>Wenjunlia</taxon>
    </lineage>
</organism>
<evidence type="ECO:0000313" key="3">
    <source>
        <dbReference type="Proteomes" id="UP000641932"/>
    </source>
</evidence>
<feature type="domain" description="PPM-type phosphatase" evidence="1">
    <location>
        <begin position="145"/>
        <end position="343"/>
    </location>
</feature>
<protein>
    <submittedName>
        <fullName evidence="2">TorS-related protein</fullName>
    </submittedName>
</protein>
<name>A0A917ZZ12_9ACTN</name>
<dbReference type="PANTHER" id="PTHR35801:SF1">
    <property type="entry name" value="PHOSPHOSERINE PHOSPHATASE RSBX"/>
    <property type="match status" value="1"/>
</dbReference>
<evidence type="ECO:0000259" key="1">
    <source>
        <dbReference type="SMART" id="SM00331"/>
    </source>
</evidence>
<dbReference type="InterPro" id="IPR039248">
    <property type="entry name" value="Ptase_RsbX"/>
</dbReference>
<keyword evidence="3" id="KW-1185">Reference proteome</keyword>
<dbReference type="PANTHER" id="PTHR35801">
    <property type="entry name" value="PHOSPHOSERINE PHOSPHATASE RSBX"/>
    <property type="match status" value="1"/>
</dbReference>
<reference evidence="2" key="1">
    <citation type="journal article" date="2014" name="Int. J. Syst. Evol. Microbiol.">
        <title>Complete genome sequence of Corynebacterium casei LMG S-19264T (=DSM 44701T), isolated from a smear-ripened cheese.</title>
        <authorList>
            <consortium name="US DOE Joint Genome Institute (JGI-PGF)"/>
            <person name="Walter F."/>
            <person name="Albersmeier A."/>
            <person name="Kalinowski J."/>
            <person name="Ruckert C."/>
        </authorList>
    </citation>
    <scope>NUCLEOTIDE SEQUENCE</scope>
    <source>
        <strain evidence="2">CGMCC 4.7201</strain>
    </source>
</reference>
<dbReference type="InterPro" id="IPR036890">
    <property type="entry name" value="HATPase_C_sf"/>
</dbReference>
<sequence>MAALSEGEHRRHAIGVEEDVGALRRAVARLAAGQHALREGVAELVATELGTNLLRHAHPGGYVLARKAGDGIELVSVDHGPGMTAAAFAPPHATGSPAVQPPYRGGGLGAGLNVVRRNAAEFDWYSTRNGTVVYARLGSPAPDVHAGWRFGAVNIPLGGDGESGDAWAVAPGPRTAALVVDGLGHGPGAAVAARAAITSFEHAQVTDLGRLLQNTHEAMRGTRGGVLGACLIDPDRGELAYAAVGNITGRVVTGRAVTGTRSFHLLDRPGTLGTHLPVPSPRLQHCPWEPGATLVLVSDGIHSGWSPEDHPRLLEHHPSVIAAVLHREYGRPTDDATVLVVRQVTHMA</sequence>
<evidence type="ECO:0000313" key="2">
    <source>
        <dbReference type="EMBL" id="GGO99552.1"/>
    </source>
</evidence>
<dbReference type="InterPro" id="IPR036457">
    <property type="entry name" value="PPM-type-like_dom_sf"/>
</dbReference>
<dbReference type="Proteomes" id="UP000641932">
    <property type="component" value="Unassembled WGS sequence"/>
</dbReference>
<dbReference type="Pfam" id="PF07228">
    <property type="entry name" value="SpoIIE"/>
    <property type="match status" value="1"/>
</dbReference>
<accession>A0A917ZZ12</accession>
<gene>
    <name evidence="2" type="ORF">GCM10012280_66270</name>
</gene>
<dbReference type="RefSeq" id="WP_189135521.1">
    <property type="nucleotide sequence ID" value="NZ_BMMS01000046.1"/>
</dbReference>
<dbReference type="EMBL" id="BMMS01000046">
    <property type="protein sequence ID" value="GGO99552.1"/>
    <property type="molecule type" value="Genomic_DNA"/>
</dbReference>
<dbReference type="SUPFAM" id="SSF55874">
    <property type="entry name" value="ATPase domain of HSP90 chaperone/DNA topoisomerase II/histidine kinase"/>
    <property type="match status" value="1"/>
</dbReference>
<dbReference type="Gene3D" id="3.60.40.10">
    <property type="entry name" value="PPM-type phosphatase domain"/>
    <property type="match status" value="1"/>
</dbReference>
<dbReference type="InterPro" id="IPR001932">
    <property type="entry name" value="PPM-type_phosphatase-like_dom"/>
</dbReference>
<dbReference type="InterPro" id="IPR003594">
    <property type="entry name" value="HATPase_dom"/>
</dbReference>
<comment type="caution">
    <text evidence="2">The sequence shown here is derived from an EMBL/GenBank/DDBJ whole genome shotgun (WGS) entry which is preliminary data.</text>
</comment>
<dbReference type="AlphaFoldDB" id="A0A917ZZ12"/>
<dbReference type="SMART" id="SM00331">
    <property type="entry name" value="PP2C_SIG"/>
    <property type="match status" value="1"/>
</dbReference>
<dbReference type="SUPFAM" id="SSF81606">
    <property type="entry name" value="PP2C-like"/>
    <property type="match status" value="1"/>
</dbReference>
<dbReference type="Pfam" id="PF13581">
    <property type="entry name" value="HATPase_c_2"/>
    <property type="match status" value="1"/>
</dbReference>
<reference evidence="2" key="2">
    <citation type="submission" date="2020-09" db="EMBL/GenBank/DDBJ databases">
        <authorList>
            <person name="Sun Q."/>
            <person name="Zhou Y."/>
        </authorList>
    </citation>
    <scope>NUCLEOTIDE SEQUENCE</scope>
    <source>
        <strain evidence="2">CGMCC 4.7201</strain>
    </source>
</reference>
<dbReference type="Gene3D" id="3.30.565.10">
    <property type="entry name" value="Histidine kinase-like ATPase, C-terminal domain"/>
    <property type="match status" value="1"/>
</dbReference>